<dbReference type="STRING" id="1447883.A0A2B7WYR0"/>
<evidence type="ECO:0000313" key="10">
    <source>
        <dbReference type="Proteomes" id="UP000224634"/>
    </source>
</evidence>
<dbReference type="PANTHER" id="PTHR45957:SF1">
    <property type="entry name" value="ANAPHASE-PROMOTING COMPLEX SUBUNIT 2"/>
    <property type="match status" value="1"/>
</dbReference>
<dbReference type="Gene3D" id="1.10.10.10">
    <property type="entry name" value="Winged helix-like DNA-binding domain superfamily/Winged helix DNA-binding domain"/>
    <property type="match status" value="1"/>
</dbReference>
<dbReference type="InterPro" id="IPR036317">
    <property type="entry name" value="Cullin_homology_sf"/>
</dbReference>
<dbReference type="InterPro" id="IPR036390">
    <property type="entry name" value="WH_DNA-bd_sf"/>
</dbReference>
<dbReference type="PANTHER" id="PTHR45957">
    <property type="entry name" value="ANAPHASE-PROMOTING COMPLEX SUBUNIT 2"/>
    <property type="match status" value="1"/>
</dbReference>
<evidence type="ECO:0000313" key="9">
    <source>
        <dbReference type="EMBL" id="PGH01707.1"/>
    </source>
</evidence>
<evidence type="ECO:0000256" key="5">
    <source>
        <dbReference type="ARBA" id="ARBA00023306"/>
    </source>
</evidence>
<dbReference type="GO" id="GO:0007091">
    <property type="term" value="P:metaphase/anaphase transition of mitotic cell cycle"/>
    <property type="evidence" value="ECO:0007669"/>
    <property type="project" value="TreeGrafter"/>
</dbReference>
<keyword evidence="10" id="KW-1185">Reference proteome</keyword>
<dbReference type="InterPro" id="IPR014786">
    <property type="entry name" value="ANAPC2_C"/>
</dbReference>
<gene>
    <name evidence="9" type="ORF">AJ80_08974</name>
</gene>
<sequence>MTLAANRKRVFDSVFPPAPLSSISPTPVTSPVLGFSNVGESFSSPVQRPPSPLDSTPTPEPVIWDRAWHNATAYLSVPDIEFDLRVNVLEISSNDEENILQRWRKGPPAQSVLESIHYVGSDASEGKARRPGLKEYDLKEWYMDETRRHFLTNFRDFLREKLKSRDGGKVLHEIVRYLRLAQRIYYTPFVKYISPLLDPTSQIEAFTQLQRSIYAIVNYSLPSADTSYLLAEELATEGIVILGIHIESDGGQLDDDTGNDSIVGNGMDIDQKYSTSYKVWKEEPSAECRLRMMMEGESAHVTETRNRLLQLLEGLQDAGLGGSKAQKVFAGVMNNMMTEFVASAYAGQWESPSLITEHLRQWTENVFARLVVQVLHILRTSDTEADPEDHLDVTLKDVEKWQEMGVARLGALRISELFDIIVEWDSSSGAIEDLKKYTTNPATRFNLTSAFTATLIQRLLQPGASTIEILQVYISIIRAFTQLDPRGVLLDRVARPIRRYLRDREDTVKVIVGGLLADAVDAEGQPVLSSPDTLVELATELSKAQELALRDESGELDWDDMNWMPDPIDAAPDYKKSKNSDVIGSLMSLFDSKETFVKELQKVLGERLLKKSKDFEQEISVLELLKLRFGDSALQACEVMLRDVLDSKRVDAVIRTDQKLETANKSAQFSNKNIGKISTAQDMPDLHAKILSRLFWPTLQNQTFKVPGEITALQVRYAAGFESLKQSRKLTWLNGIGQVTVELDLEDRVFKDEVTTWQASVIYAFQSSSSSTNEQPVSKTISELSQQLEMSASLVCSACLFWVSKRILVETQCDTFRVLEVILDEEDEASQLGESGADAATGASSSAGAQHAGAAGTNTNSTAAAAAAEAAEAAAAKESADAAAMAKMDLYWQFIMGMLTNQGAMPLQRIIMMLKIAVPGGFPFSSEDLREFLGQMVVKGKLEILSGGNYKIV</sequence>
<dbReference type="GO" id="GO:0051301">
    <property type="term" value="P:cell division"/>
    <property type="evidence" value="ECO:0007669"/>
    <property type="project" value="UniProtKB-KW"/>
</dbReference>
<dbReference type="Gene3D" id="1.20.1310.10">
    <property type="entry name" value="Cullin Repeats"/>
    <property type="match status" value="1"/>
</dbReference>
<feature type="compositionally biased region" description="Low complexity" evidence="7">
    <location>
        <begin position="833"/>
        <end position="855"/>
    </location>
</feature>
<dbReference type="SUPFAM" id="SSF46785">
    <property type="entry name" value="Winged helix' DNA-binding domain"/>
    <property type="match status" value="1"/>
</dbReference>
<evidence type="ECO:0000256" key="1">
    <source>
        <dbReference type="ARBA" id="ARBA00016068"/>
    </source>
</evidence>
<evidence type="ECO:0000256" key="3">
    <source>
        <dbReference type="ARBA" id="ARBA00022776"/>
    </source>
</evidence>
<evidence type="ECO:0000256" key="7">
    <source>
        <dbReference type="SAM" id="MobiDB-lite"/>
    </source>
</evidence>
<dbReference type="SMART" id="SM01013">
    <property type="entry name" value="APC2"/>
    <property type="match status" value="1"/>
</dbReference>
<evidence type="ECO:0000256" key="2">
    <source>
        <dbReference type="ARBA" id="ARBA00022618"/>
    </source>
</evidence>
<dbReference type="GO" id="GO:0005680">
    <property type="term" value="C:anaphase-promoting complex"/>
    <property type="evidence" value="ECO:0007669"/>
    <property type="project" value="TreeGrafter"/>
</dbReference>
<dbReference type="InterPro" id="IPR057975">
    <property type="entry name" value="TPR_ANAPC2"/>
</dbReference>
<dbReference type="FunFam" id="1.10.10.10:FF:000409">
    <property type="entry name" value="Anaphase-promoting complex subunit ApcB"/>
    <property type="match status" value="1"/>
</dbReference>
<comment type="caution">
    <text evidence="9">The sequence shown here is derived from an EMBL/GenBank/DDBJ whole genome shotgun (WGS) entry which is preliminary data.</text>
</comment>
<accession>A0A2B7WYR0</accession>
<dbReference type="Proteomes" id="UP000224634">
    <property type="component" value="Unassembled WGS sequence"/>
</dbReference>
<dbReference type="Pfam" id="PF26557">
    <property type="entry name" value="Cullin_AB"/>
    <property type="match status" value="1"/>
</dbReference>
<dbReference type="InterPro" id="IPR036388">
    <property type="entry name" value="WH-like_DNA-bd_sf"/>
</dbReference>
<dbReference type="FunFam" id="3.30.230.130:FF:000013">
    <property type="entry name" value="Anaphase-promoting complex subunit ApcB, putative"/>
    <property type="match status" value="1"/>
</dbReference>
<keyword evidence="3" id="KW-0498">Mitosis</keyword>
<evidence type="ECO:0000256" key="4">
    <source>
        <dbReference type="ARBA" id="ARBA00022786"/>
    </source>
</evidence>
<reference evidence="9 10" key="1">
    <citation type="submission" date="2017-10" db="EMBL/GenBank/DDBJ databases">
        <title>Comparative genomics in systemic dimorphic fungi from Ajellomycetaceae.</title>
        <authorList>
            <person name="Munoz J.F."/>
            <person name="Mcewen J.G."/>
            <person name="Clay O.K."/>
            <person name="Cuomo C.A."/>
        </authorList>
    </citation>
    <scope>NUCLEOTIDE SEQUENCE [LARGE SCALE GENOMIC DNA]</scope>
    <source>
        <strain evidence="9 10">UAMH7299</strain>
    </source>
</reference>
<dbReference type="Gene3D" id="3.30.230.130">
    <property type="entry name" value="Cullin, Chain C, Domain 2"/>
    <property type="match status" value="1"/>
</dbReference>
<organism evidence="9 10">
    <name type="scientific">Polytolypa hystricis (strain UAMH7299)</name>
    <dbReference type="NCBI Taxonomy" id="1447883"/>
    <lineage>
        <taxon>Eukaryota</taxon>
        <taxon>Fungi</taxon>
        <taxon>Dikarya</taxon>
        <taxon>Ascomycota</taxon>
        <taxon>Pezizomycotina</taxon>
        <taxon>Eurotiomycetes</taxon>
        <taxon>Eurotiomycetidae</taxon>
        <taxon>Onygenales</taxon>
        <taxon>Onygenales incertae sedis</taxon>
        <taxon>Polytolypa</taxon>
    </lineage>
</organism>
<dbReference type="PROSITE" id="PS50069">
    <property type="entry name" value="CULLIN_2"/>
    <property type="match status" value="1"/>
</dbReference>
<evidence type="ECO:0000259" key="8">
    <source>
        <dbReference type="PROSITE" id="PS50069"/>
    </source>
</evidence>
<evidence type="ECO:0000256" key="6">
    <source>
        <dbReference type="PROSITE-ProRule" id="PRU00330"/>
    </source>
</evidence>
<dbReference type="Pfam" id="PF25773">
    <property type="entry name" value="TPR_ANAPC2"/>
    <property type="match status" value="1"/>
</dbReference>
<dbReference type="Pfam" id="PF08672">
    <property type="entry name" value="ANAPC2"/>
    <property type="match status" value="1"/>
</dbReference>
<keyword evidence="4" id="KW-0833">Ubl conjugation pathway</keyword>
<dbReference type="SUPFAM" id="SSF75632">
    <property type="entry name" value="Cullin homology domain"/>
    <property type="match status" value="1"/>
</dbReference>
<dbReference type="InterPro" id="IPR016158">
    <property type="entry name" value="Cullin_homology"/>
</dbReference>
<keyword evidence="5" id="KW-0131">Cell cycle</keyword>
<dbReference type="GO" id="GO:0070979">
    <property type="term" value="P:protein K11-linked ubiquitination"/>
    <property type="evidence" value="ECO:0007669"/>
    <property type="project" value="TreeGrafter"/>
</dbReference>
<name>A0A2B7WYR0_POLH7</name>
<dbReference type="GO" id="GO:0006511">
    <property type="term" value="P:ubiquitin-dependent protein catabolic process"/>
    <property type="evidence" value="ECO:0007669"/>
    <property type="project" value="InterPro"/>
</dbReference>
<proteinExistence type="inferred from homology"/>
<feature type="domain" description="Cullin family profile" evidence="8">
    <location>
        <begin position="543"/>
        <end position="791"/>
    </location>
</feature>
<dbReference type="InterPro" id="IPR059120">
    <property type="entry name" value="Cullin-like_AB"/>
</dbReference>
<dbReference type="SMART" id="SM00182">
    <property type="entry name" value="CULLIN"/>
    <property type="match status" value="1"/>
</dbReference>
<dbReference type="EMBL" id="PDNA01000233">
    <property type="protein sequence ID" value="PGH01707.1"/>
    <property type="molecule type" value="Genomic_DNA"/>
</dbReference>
<dbReference type="FunFam" id="1.20.1310.10:FF:000033">
    <property type="entry name" value="Anaphase-promoting complex subunit ApcB"/>
    <property type="match status" value="1"/>
</dbReference>
<comment type="similarity">
    <text evidence="6">Belongs to the cullin family.</text>
</comment>
<dbReference type="AlphaFoldDB" id="A0A2B7WYR0"/>
<dbReference type="GO" id="GO:0031625">
    <property type="term" value="F:ubiquitin protein ligase binding"/>
    <property type="evidence" value="ECO:0007669"/>
    <property type="project" value="InterPro"/>
</dbReference>
<protein>
    <recommendedName>
        <fullName evidence="1">Anaphase-promoting complex subunit 2</fullName>
    </recommendedName>
</protein>
<dbReference type="InterPro" id="IPR044554">
    <property type="entry name" value="ANAPC2"/>
</dbReference>
<dbReference type="OrthoDB" id="5581181at2759"/>
<feature type="region of interest" description="Disordered" evidence="7">
    <location>
        <begin position="832"/>
        <end position="855"/>
    </location>
</feature>
<keyword evidence="2" id="KW-0132">Cell division</keyword>